<dbReference type="InterPro" id="IPR017456">
    <property type="entry name" value="CTP_synthase_N"/>
</dbReference>
<evidence type="ECO:0000313" key="4">
    <source>
        <dbReference type="EMBL" id="KAF4389230.1"/>
    </source>
</evidence>
<protein>
    <recommendedName>
        <fullName evidence="6">CTP synthase (glutamine hydrolyzing)</fullName>
    </recommendedName>
</protein>
<dbReference type="GO" id="GO:0042802">
    <property type="term" value="F:identical protein binding"/>
    <property type="evidence" value="ECO:0007669"/>
    <property type="project" value="TreeGrafter"/>
</dbReference>
<evidence type="ECO:0000313" key="5">
    <source>
        <dbReference type="Proteomes" id="UP000583929"/>
    </source>
</evidence>
<evidence type="ECO:0008006" key="6">
    <source>
        <dbReference type="Google" id="ProtNLM"/>
    </source>
</evidence>
<dbReference type="EMBL" id="JAATIQ010000068">
    <property type="protein sequence ID" value="KAF4389230.1"/>
    <property type="molecule type" value="Genomic_DNA"/>
</dbReference>
<dbReference type="GO" id="GO:0044210">
    <property type="term" value="P:'de novo' CTP biosynthetic process"/>
    <property type="evidence" value="ECO:0007669"/>
    <property type="project" value="UniProtKB-UniPathway"/>
</dbReference>
<name>A0A7J6H3U8_CANSA</name>
<dbReference type="SUPFAM" id="SSF52317">
    <property type="entry name" value="Class I glutamine amidotransferase-like"/>
    <property type="match status" value="1"/>
</dbReference>
<dbReference type="Pfam" id="PF06418">
    <property type="entry name" value="CTP_synth_N"/>
    <property type="match status" value="2"/>
</dbReference>
<dbReference type="InterPro" id="IPR027417">
    <property type="entry name" value="P-loop_NTPase"/>
</dbReference>
<feature type="domain" description="CTP synthase N-terminal" evidence="3">
    <location>
        <begin position="150"/>
        <end position="204"/>
    </location>
</feature>
<reference evidence="4 5" key="1">
    <citation type="journal article" date="2020" name="bioRxiv">
        <title>Sequence and annotation of 42 cannabis genomes reveals extensive copy number variation in cannabinoid synthesis and pathogen resistance genes.</title>
        <authorList>
            <person name="Mckernan K.J."/>
            <person name="Helbert Y."/>
            <person name="Kane L.T."/>
            <person name="Ebling H."/>
            <person name="Zhang L."/>
            <person name="Liu B."/>
            <person name="Eaton Z."/>
            <person name="Mclaughlin S."/>
            <person name="Kingan S."/>
            <person name="Baybayan P."/>
            <person name="Concepcion G."/>
            <person name="Jordan M."/>
            <person name="Riva A."/>
            <person name="Barbazuk W."/>
            <person name="Harkins T."/>
        </authorList>
    </citation>
    <scope>NUCLEOTIDE SEQUENCE [LARGE SCALE GENOMIC DNA]</scope>
    <source>
        <strain evidence="5">cv. Jamaican Lion 4</strain>
        <tissue evidence="4">Leaf</tissue>
    </source>
</reference>
<dbReference type="Gene3D" id="3.40.50.300">
    <property type="entry name" value="P-loop containing nucleotide triphosphate hydrolases"/>
    <property type="match status" value="1"/>
</dbReference>
<feature type="domain" description="CTP synthase N-terminal" evidence="3">
    <location>
        <begin position="85"/>
        <end position="128"/>
    </location>
</feature>
<dbReference type="InterPro" id="IPR004468">
    <property type="entry name" value="CTP_synthase"/>
</dbReference>
<dbReference type="InterPro" id="IPR029062">
    <property type="entry name" value="Class_I_gatase-like"/>
</dbReference>
<gene>
    <name evidence="4" type="ORF">G4B88_003043</name>
</gene>
<dbReference type="Pfam" id="PF04690">
    <property type="entry name" value="YABBY"/>
    <property type="match status" value="1"/>
</dbReference>
<evidence type="ECO:0000256" key="1">
    <source>
        <dbReference type="ARBA" id="ARBA00022962"/>
    </source>
</evidence>
<dbReference type="Gene3D" id="3.40.50.880">
    <property type="match status" value="1"/>
</dbReference>
<accession>A0A7J6H3U8</accession>
<dbReference type="AlphaFoldDB" id="A0A7J6H3U8"/>
<feature type="domain" description="YABBY protein C-terminal" evidence="2">
    <location>
        <begin position="298"/>
        <end position="323"/>
    </location>
</feature>
<dbReference type="UniPathway" id="UPA00159">
    <property type="reaction ID" value="UER00277"/>
</dbReference>
<keyword evidence="1" id="KW-0315">Glutamine amidotransferase</keyword>
<dbReference type="SUPFAM" id="SSF52540">
    <property type="entry name" value="P-loop containing nucleoside triphosphate hydrolases"/>
    <property type="match status" value="1"/>
</dbReference>
<evidence type="ECO:0000259" key="2">
    <source>
        <dbReference type="Pfam" id="PF04690"/>
    </source>
</evidence>
<proteinExistence type="predicted"/>
<keyword evidence="5" id="KW-1185">Reference proteome</keyword>
<dbReference type="Proteomes" id="UP000583929">
    <property type="component" value="Unassembled WGS sequence"/>
</dbReference>
<evidence type="ECO:0000259" key="3">
    <source>
        <dbReference type="Pfam" id="PF06418"/>
    </source>
</evidence>
<comment type="caution">
    <text evidence="4">The sequence shown here is derived from an EMBL/GenBank/DDBJ whole genome shotgun (WGS) entry which is preliminary data.</text>
</comment>
<dbReference type="GO" id="GO:0019856">
    <property type="term" value="P:pyrimidine nucleobase biosynthetic process"/>
    <property type="evidence" value="ECO:0007669"/>
    <property type="project" value="TreeGrafter"/>
</dbReference>
<dbReference type="PANTHER" id="PTHR11550">
    <property type="entry name" value="CTP SYNTHASE"/>
    <property type="match status" value="1"/>
</dbReference>
<dbReference type="GO" id="GO:0003883">
    <property type="term" value="F:CTP synthase activity"/>
    <property type="evidence" value="ECO:0007669"/>
    <property type="project" value="InterPro"/>
</dbReference>
<dbReference type="InterPro" id="IPR056775">
    <property type="entry name" value="YABBY_C"/>
</dbReference>
<dbReference type="PANTHER" id="PTHR11550:SF0">
    <property type="entry name" value="CTP SYNTHASE-RELATED"/>
    <property type="match status" value="1"/>
</dbReference>
<sequence>MECFIIGIVDGKIIFHRLLLSSASLCPTNQQIIDVSTSDQRSLTQTARRTKASSHFPSLSLSLSCLPLPLSTKARSPSLAKHNTSRKEGPGNFCLIHVSLVPVLNVVGEKKTKPTQHNVRGLRCLGLTTPPHLSKHNDFSLFPCLYSFALVSSSFQALDENVKMKLSQFCHVPKDNIIILYDVSHIWHIPLLLSDQKAHEAIFQGSKTHMGGTMRVGSRRTYFQVMDCKSSKLYGNKSYIDERHPHRYEVNPELVRCLEKGGLCFTGKDITDPRRRDREFPRHSIVSSRMRSNASSLNPDISHREGFSAAAKNWAHFPHIHFGLMPDQTGKKTNVCQQE</sequence>
<organism evidence="4 5">
    <name type="scientific">Cannabis sativa</name>
    <name type="common">Hemp</name>
    <name type="synonym">Marijuana</name>
    <dbReference type="NCBI Taxonomy" id="3483"/>
    <lineage>
        <taxon>Eukaryota</taxon>
        <taxon>Viridiplantae</taxon>
        <taxon>Streptophyta</taxon>
        <taxon>Embryophyta</taxon>
        <taxon>Tracheophyta</taxon>
        <taxon>Spermatophyta</taxon>
        <taxon>Magnoliopsida</taxon>
        <taxon>eudicotyledons</taxon>
        <taxon>Gunneridae</taxon>
        <taxon>Pentapetalae</taxon>
        <taxon>rosids</taxon>
        <taxon>fabids</taxon>
        <taxon>Rosales</taxon>
        <taxon>Cannabaceae</taxon>
        <taxon>Cannabis</taxon>
    </lineage>
</organism>